<keyword evidence="2" id="KW-1185">Reference proteome</keyword>
<dbReference type="Gene3D" id="3.20.20.140">
    <property type="entry name" value="Metal-dependent hydrolases"/>
    <property type="match status" value="1"/>
</dbReference>
<protein>
    <submittedName>
        <fullName evidence="1">Uncharacterized protein</fullName>
    </submittedName>
</protein>
<organism evidence="1 2">
    <name type="scientific">Zopfia rhizophila CBS 207.26</name>
    <dbReference type="NCBI Taxonomy" id="1314779"/>
    <lineage>
        <taxon>Eukaryota</taxon>
        <taxon>Fungi</taxon>
        <taxon>Dikarya</taxon>
        <taxon>Ascomycota</taxon>
        <taxon>Pezizomycotina</taxon>
        <taxon>Dothideomycetes</taxon>
        <taxon>Dothideomycetes incertae sedis</taxon>
        <taxon>Zopfiaceae</taxon>
        <taxon>Zopfia</taxon>
    </lineage>
</organism>
<proteinExistence type="predicted"/>
<dbReference type="InterPro" id="IPR032466">
    <property type="entry name" value="Metal_Hydrolase"/>
</dbReference>
<dbReference type="Proteomes" id="UP000800200">
    <property type="component" value="Unassembled WGS sequence"/>
</dbReference>
<gene>
    <name evidence="1" type="ORF">K469DRAFT_683157</name>
</gene>
<dbReference type="EMBL" id="ML994620">
    <property type="protein sequence ID" value="KAF2189763.1"/>
    <property type="molecule type" value="Genomic_DNA"/>
</dbReference>
<name>A0A6A6EER4_9PEZI</name>
<dbReference type="AlphaFoldDB" id="A0A6A6EER4"/>
<evidence type="ECO:0000313" key="1">
    <source>
        <dbReference type="EMBL" id="KAF2189763.1"/>
    </source>
</evidence>
<evidence type="ECO:0000313" key="2">
    <source>
        <dbReference type="Proteomes" id="UP000800200"/>
    </source>
</evidence>
<dbReference type="SUPFAM" id="SSF51556">
    <property type="entry name" value="Metallo-dependent hydrolases"/>
    <property type="match status" value="1"/>
</dbReference>
<reference evidence="1" key="1">
    <citation type="journal article" date="2020" name="Stud. Mycol.">
        <title>101 Dothideomycetes genomes: a test case for predicting lifestyles and emergence of pathogens.</title>
        <authorList>
            <person name="Haridas S."/>
            <person name="Albert R."/>
            <person name="Binder M."/>
            <person name="Bloem J."/>
            <person name="Labutti K."/>
            <person name="Salamov A."/>
            <person name="Andreopoulos B."/>
            <person name="Baker S."/>
            <person name="Barry K."/>
            <person name="Bills G."/>
            <person name="Bluhm B."/>
            <person name="Cannon C."/>
            <person name="Castanera R."/>
            <person name="Culley D."/>
            <person name="Daum C."/>
            <person name="Ezra D."/>
            <person name="Gonzalez J."/>
            <person name="Henrissat B."/>
            <person name="Kuo A."/>
            <person name="Liang C."/>
            <person name="Lipzen A."/>
            <person name="Lutzoni F."/>
            <person name="Magnuson J."/>
            <person name="Mondo S."/>
            <person name="Nolan M."/>
            <person name="Ohm R."/>
            <person name="Pangilinan J."/>
            <person name="Park H.-J."/>
            <person name="Ramirez L."/>
            <person name="Alfaro M."/>
            <person name="Sun H."/>
            <person name="Tritt A."/>
            <person name="Yoshinaga Y."/>
            <person name="Zwiers L.-H."/>
            <person name="Turgeon B."/>
            <person name="Goodwin S."/>
            <person name="Spatafora J."/>
            <person name="Crous P."/>
            <person name="Grigoriev I."/>
        </authorList>
    </citation>
    <scope>NUCLEOTIDE SEQUENCE</scope>
    <source>
        <strain evidence="1">CBS 207.26</strain>
    </source>
</reference>
<sequence>MSSTGTPSIAVEEFYLSPEANTTCALPDDPVISVIPSAILSKLKNVGFPRIRDMRSTSVSMQVLSHLPIAATTKRCQKINNMLHSAIPTNPTALPPSLFCRVRVATTKWRMSSSSLCNQDKYSANYPASYFFSLVTTLYPYHISSPVFILRLYASGIFDRYHNLRSVVSKMGVGIPPLVPKIESMVASWNQPNKTEQRYCKPSTSPWMSGSKTFMLRRVIC</sequence>
<accession>A0A6A6EER4</accession>
<dbReference type="OrthoDB" id="432010at2759"/>